<proteinExistence type="inferred from homology"/>
<keyword evidence="4" id="KW-0949">S-adenosyl-L-methionine</keyword>
<organism evidence="6 7">
    <name type="scientific">Chloroflexus islandicus</name>
    <dbReference type="NCBI Taxonomy" id="1707952"/>
    <lineage>
        <taxon>Bacteria</taxon>
        <taxon>Bacillati</taxon>
        <taxon>Chloroflexota</taxon>
        <taxon>Chloroflexia</taxon>
        <taxon>Chloroflexales</taxon>
        <taxon>Chloroflexineae</taxon>
        <taxon>Chloroflexaceae</taxon>
        <taxon>Chloroflexus</taxon>
    </lineage>
</organism>
<keyword evidence="5" id="KW-0443">Lipid metabolism</keyword>
<dbReference type="InterPro" id="IPR050723">
    <property type="entry name" value="CFA/CMAS"/>
</dbReference>
<dbReference type="GO" id="GO:0032259">
    <property type="term" value="P:methylation"/>
    <property type="evidence" value="ECO:0007669"/>
    <property type="project" value="UniProtKB-KW"/>
</dbReference>
<accession>A0A178MGK0</accession>
<dbReference type="RefSeq" id="WP_066783347.1">
    <property type="nucleotide sequence ID" value="NZ_LWQS01000034.1"/>
</dbReference>
<dbReference type="GO" id="GO:0008168">
    <property type="term" value="F:methyltransferase activity"/>
    <property type="evidence" value="ECO:0007669"/>
    <property type="project" value="UniProtKB-KW"/>
</dbReference>
<dbReference type="InterPro" id="IPR003333">
    <property type="entry name" value="CMAS"/>
</dbReference>
<keyword evidence="3" id="KW-0808">Transferase</keyword>
<evidence type="ECO:0000313" key="7">
    <source>
        <dbReference type="Proteomes" id="UP000078287"/>
    </source>
</evidence>
<dbReference type="GO" id="GO:0008610">
    <property type="term" value="P:lipid biosynthetic process"/>
    <property type="evidence" value="ECO:0007669"/>
    <property type="project" value="InterPro"/>
</dbReference>
<sequence length="394" mass="45392">MTERELAPLPTTTNVAQPKLHALHRRARTYAVRLLDAAGITVNGSQPWDIQVHDERLYLRCLLRGSLGLGEAYMDGWWDCAAIDEFICRLLQVQAPAQVGWLINLPLWFDSRLINRQRGKGAFVIGQRHYDIGNDLYAAMLDRRVIYSCAYWDSGARTLDEAQEAKLDLIARKLDLQPGMRVLDIGCGWGGTAQYLAERYGVHVVGITVSREQATLAQERCRGLPVEIRLEDYRQTRGRFDRIISVGMFEHVGYRNYRTFMQTVRRLLADDGLVLLHTIGTNVAYQGRDAWIERYIFPNSMLPSPRLLAAAFEGVFVLEDWHNFGINYVATLKAWHANFERAWPQLAHRYDERFYRMWRFYLLMSAGSFMARASQLWQLVLSPRGVKGGYRSVR</sequence>
<evidence type="ECO:0000256" key="2">
    <source>
        <dbReference type="ARBA" id="ARBA00022603"/>
    </source>
</evidence>
<keyword evidence="7" id="KW-1185">Reference proteome</keyword>
<dbReference type="STRING" id="1707952.A6A03_09005"/>
<dbReference type="OrthoDB" id="9782855at2"/>
<evidence type="ECO:0000313" key="6">
    <source>
        <dbReference type="EMBL" id="OAN47766.1"/>
    </source>
</evidence>
<dbReference type="SUPFAM" id="SSF53335">
    <property type="entry name" value="S-adenosyl-L-methionine-dependent methyltransferases"/>
    <property type="match status" value="1"/>
</dbReference>
<evidence type="ECO:0000256" key="4">
    <source>
        <dbReference type="ARBA" id="ARBA00022691"/>
    </source>
</evidence>
<reference evidence="6 7" key="1">
    <citation type="submission" date="2016-04" db="EMBL/GenBank/DDBJ databases">
        <title>Chloroflexus islandicus sp. nov., a thermophilic filamentous anoxygenic phototrophic bacterium from geyser Strokkur (Iceland).</title>
        <authorList>
            <person name="Gaisin V.A."/>
            <person name="Kalashnikov A.M."/>
            <person name="Sukhacheva M.V."/>
            <person name="Grouzdev D.S."/>
            <person name="Ivanov T.M."/>
            <person name="Kuznetsov B."/>
            <person name="Gorlenko V.M."/>
        </authorList>
    </citation>
    <scope>NUCLEOTIDE SEQUENCE [LARGE SCALE GENOMIC DNA]</scope>
    <source>
        <strain evidence="7">isl-2</strain>
    </source>
</reference>
<dbReference type="Pfam" id="PF02353">
    <property type="entry name" value="CMAS"/>
    <property type="match status" value="1"/>
</dbReference>
<dbReference type="InterPro" id="IPR029063">
    <property type="entry name" value="SAM-dependent_MTases_sf"/>
</dbReference>
<protein>
    <submittedName>
        <fullName evidence="6">Cyclopropane-fatty-acyl-phospholipid synthase</fullName>
    </submittedName>
</protein>
<dbReference type="Proteomes" id="UP000078287">
    <property type="component" value="Unassembled WGS sequence"/>
</dbReference>
<evidence type="ECO:0000256" key="5">
    <source>
        <dbReference type="ARBA" id="ARBA00023098"/>
    </source>
</evidence>
<dbReference type="AlphaFoldDB" id="A0A178MGK0"/>
<name>A0A178MGK0_9CHLR</name>
<evidence type="ECO:0000256" key="3">
    <source>
        <dbReference type="ARBA" id="ARBA00022679"/>
    </source>
</evidence>
<comment type="caution">
    <text evidence="6">The sequence shown here is derived from an EMBL/GenBank/DDBJ whole genome shotgun (WGS) entry which is preliminary data.</text>
</comment>
<dbReference type="EMBL" id="LWQS01000034">
    <property type="protein sequence ID" value="OAN47766.1"/>
    <property type="molecule type" value="Genomic_DNA"/>
</dbReference>
<dbReference type="CDD" id="cd02440">
    <property type="entry name" value="AdoMet_MTases"/>
    <property type="match status" value="1"/>
</dbReference>
<dbReference type="PIRSF" id="PIRSF003085">
    <property type="entry name" value="CMAS"/>
    <property type="match status" value="1"/>
</dbReference>
<dbReference type="PANTHER" id="PTHR43667:SF1">
    <property type="entry name" value="CYCLOPROPANE-FATTY-ACYL-PHOSPHOLIPID SYNTHASE"/>
    <property type="match status" value="1"/>
</dbReference>
<comment type="similarity">
    <text evidence="1">Belongs to the CFA/CMAS family.</text>
</comment>
<dbReference type="PANTHER" id="PTHR43667">
    <property type="entry name" value="CYCLOPROPANE-FATTY-ACYL-PHOSPHOLIPID SYNTHASE"/>
    <property type="match status" value="1"/>
</dbReference>
<gene>
    <name evidence="6" type="ORF">A6A03_09005</name>
</gene>
<dbReference type="NCBIfam" id="NF008686">
    <property type="entry name" value="PRK11705.1"/>
    <property type="match status" value="1"/>
</dbReference>
<keyword evidence="2" id="KW-0489">Methyltransferase</keyword>
<evidence type="ECO:0000256" key="1">
    <source>
        <dbReference type="ARBA" id="ARBA00010815"/>
    </source>
</evidence>
<dbReference type="Gene3D" id="3.40.50.150">
    <property type="entry name" value="Vaccinia Virus protein VP39"/>
    <property type="match status" value="1"/>
</dbReference>